<dbReference type="EMBL" id="AAXA02000015">
    <property type="protein sequence ID" value="EDR46426.1"/>
    <property type="molecule type" value="Genomic_DNA"/>
</dbReference>
<accession>B0G9S2</accession>
<organism evidence="1 2">
    <name type="scientific">Dorea formicigenerans ATCC 27755</name>
    <dbReference type="NCBI Taxonomy" id="411461"/>
    <lineage>
        <taxon>Bacteria</taxon>
        <taxon>Bacillati</taxon>
        <taxon>Bacillota</taxon>
        <taxon>Clostridia</taxon>
        <taxon>Lachnospirales</taxon>
        <taxon>Lachnospiraceae</taxon>
        <taxon>Dorea</taxon>
    </lineage>
</organism>
<dbReference type="AlphaFoldDB" id="B0G9S2"/>
<dbReference type="Proteomes" id="UP000005359">
    <property type="component" value="Unassembled WGS sequence"/>
</dbReference>
<reference evidence="1 2" key="2">
    <citation type="submission" date="2007-10" db="EMBL/GenBank/DDBJ databases">
        <authorList>
            <person name="Fulton L."/>
            <person name="Clifton S."/>
            <person name="Fulton B."/>
            <person name="Xu J."/>
            <person name="Minx P."/>
            <person name="Pepin K.H."/>
            <person name="Johnson M."/>
            <person name="Thiruvilangam P."/>
            <person name="Bhonagiri V."/>
            <person name="Nash W.E."/>
            <person name="Wang C."/>
            <person name="Mardis E.R."/>
            <person name="Wilson R.K."/>
        </authorList>
    </citation>
    <scope>NUCLEOTIDE SEQUENCE [LARGE SCALE GENOMIC DNA]</scope>
    <source>
        <strain evidence="1 2">ATCC 27755</strain>
    </source>
</reference>
<protein>
    <submittedName>
        <fullName evidence="1">Uncharacterized protein</fullName>
    </submittedName>
</protein>
<evidence type="ECO:0000313" key="1">
    <source>
        <dbReference type="EMBL" id="EDR46426.1"/>
    </source>
</evidence>
<dbReference type="PaxDb" id="411461-DORFOR_03038"/>
<gene>
    <name evidence="1" type="ORF">DORFOR_03038</name>
</gene>
<proteinExistence type="predicted"/>
<comment type="caution">
    <text evidence="1">The sequence shown here is derived from an EMBL/GenBank/DDBJ whole genome shotgun (WGS) entry which is preliminary data.</text>
</comment>
<evidence type="ECO:0000313" key="2">
    <source>
        <dbReference type="Proteomes" id="UP000005359"/>
    </source>
</evidence>
<dbReference type="STRING" id="411461.DORFOR_03038"/>
<reference evidence="1 2" key="1">
    <citation type="submission" date="2007-10" db="EMBL/GenBank/DDBJ databases">
        <title>Draft genome sequence of Dorea formicigenerans(ATCC 27755).</title>
        <authorList>
            <person name="Sudarsanam P."/>
            <person name="Ley R."/>
            <person name="Guruge J."/>
            <person name="Turnbaugh P.J."/>
            <person name="Mahowald M."/>
            <person name="Liep D."/>
            <person name="Gordon J."/>
        </authorList>
    </citation>
    <scope>NUCLEOTIDE SEQUENCE [LARGE SCALE GENOMIC DNA]</scope>
    <source>
        <strain evidence="1 2">ATCC 27755</strain>
    </source>
</reference>
<name>B0G9S2_9FIRM</name>
<sequence>MTRIRYRFRTTKQVSKKQAEMPAFLQDEVDDGWTMLCSVD</sequence>